<dbReference type="InterPro" id="IPR013783">
    <property type="entry name" value="Ig-like_fold"/>
</dbReference>
<accession>A0ABU4HNR8</accession>
<name>A0ABU4HNR8_9ACTN</name>
<reference evidence="3" key="1">
    <citation type="submission" date="2023-07" db="EMBL/GenBank/DDBJ databases">
        <title>Conexibacter stalactiti sp. nov., isolated from stalactites in a lava cave and emended description of the genus Conexibacter.</title>
        <authorList>
            <person name="Lee S.D."/>
        </authorList>
    </citation>
    <scope>NUCLEOTIDE SEQUENCE [LARGE SCALE GENOMIC DNA]</scope>
    <source>
        <strain evidence="3">KCTC 39840</strain>
    </source>
</reference>
<dbReference type="SUPFAM" id="SSF49313">
    <property type="entry name" value="Cadherin-like"/>
    <property type="match status" value="4"/>
</dbReference>
<dbReference type="Proteomes" id="UP001284601">
    <property type="component" value="Unassembled WGS sequence"/>
</dbReference>
<protein>
    <submittedName>
        <fullName evidence="2">Ig domain-containing protein</fullName>
    </submittedName>
</protein>
<evidence type="ECO:0000256" key="1">
    <source>
        <dbReference type="SAM" id="SignalP"/>
    </source>
</evidence>
<comment type="caution">
    <text evidence="2">The sequence shown here is derived from an EMBL/GenBank/DDBJ whole genome shotgun (WGS) entry which is preliminary data.</text>
</comment>
<keyword evidence="1" id="KW-0732">Signal</keyword>
<dbReference type="Pfam" id="PF05345">
    <property type="entry name" value="He_PIG"/>
    <property type="match status" value="5"/>
</dbReference>
<evidence type="ECO:0000313" key="3">
    <source>
        <dbReference type="Proteomes" id="UP001284601"/>
    </source>
</evidence>
<dbReference type="Gene3D" id="2.60.40.10">
    <property type="entry name" value="Immunoglobulins"/>
    <property type="match status" value="5"/>
</dbReference>
<gene>
    <name evidence="2" type="ORF">R7226_11200</name>
</gene>
<evidence type="ECO:0000313" key="2">
    <source>
        <dbReference type="EMBL" id="MDW5594909.1"/>
    </source>
</evidence>
<organism evidence="2 3">
    <name type="scientific">Conexibacter stalactiti</name>
    <dbReference type="NCBI Taxonomy" id="1940611"/>
    <lineage>
        <taxon>Bacteria</taxon>
        <taxon>Bacillati</taxon>
        <taxon>Actinomycetota</taxon>
        <taxon>Thermoleophilia</taxon>
        <taxon>Solirubrobacterales</taxon>
        <taxon>Conexibacteraceae</taxon>
        <taxon>Conexibacter</taxon>
    </lineage>
</organism>
<dbReference type="PANTHER" id="PTHR37494:SF1">
    <property type="entry name" value="STAPHYLOCOCCUS AUREUS SURFACE PROTEIN A"/>
    <property type="match status" value="1"/>
</dbReference>
<keyword evidence="3" id="KW-1185">Reference proteome</keyword>
<sequence length="1228" mass="127057">MTGQGRLTSLRRGALAAGLLLATLLAWSMQRAATATAAPAAAPICAPADCPATGAPQSLTFGPSAAEAQRRDGRPLRPSVMHVSLHGGPRGSRPVAIVTGPHGRRWRISRDRSFFPRVFGRWTVTGQRIVRGSTVTFPKFRTTNVQIRRGGRGTVAVRWVQVVSNRTRVAQESAITRAARANGGYTVTLSDPSRKVGVGDTLASGPTKATPQGLLITVATVKRDGETATVTGPQAPLSAIGPQARITVRPQIEVGPGALGARASAQPEGDVEKPYKCEGGVSATVKGTLGLSAGSEIGISWGGFWHPLTIKAIAVARLQQSSRLALRVSGKAKCELDVDLLKTPIRYSPITFAVGPVPVVITPKLNFHVIAEGSVEGAVETTVRQALDARVGLEWDGDKLIPVKTLNNSFSFTPPEPEFNAGIMAGIGPKLMFDVYEAGGPYLTAEGLIRFDVDSTRTPWWRLSGGFQAGAGIAFKVWRFSFDRNVPDLFSKDWTIAQASGSAPPQLSTSSVANATAGAPYGADLAVTGGTKPFTWTVTKGALPAGLTLNPSTGRISGTPTVPGSATFTITVTDAKKKTSSRELRIVVAAPPASVTTATLPDARLGVPYVATLQGAGSTAPYTWSVTAGTLPAGITLDGPSGTISGVPTALQTSAFTVAVQGRDGQRATRALSLKVDGAALALPAQTLADAVVEAPYTATLRADGGIAPLTWAVTAGALPAGLTLAADGKLSGTATAPEAATFTVTVTDATGAKVSRELTLSSVYPALSVGDQSLLRPMAGQPYSGQLRATGGGAPITWAITAGTLPDGLTLPADGSISGTATTEGDSVVTVTATDKFGQRASKQLTLTVVPNALEVLTETLPRGRVSVAYSEALEVRGGRAPYTWTRTSGSLPSGLTLATDGTLSGTPSASGSRSFTVQVRDADGVVASGTVSIAIAGNSPQAMRSVTCPTSAFCAAADLNGGVVTWDGSAWGDRELVSAGRDELFISCGEAGECLAVDTAGKTYLLRAGSWTAGPDVTGGVNPSYVKALSCPTTTFCQLAAQSRTNGRASIYTWDGTVWSAPREFSGTQMTSVECLSPTDCVAAIGSNQTVMWWNGAIWSTPENPGISWTQRIACTTGRRCVANGTFGDFTFLERGTWGRTARLGTSGWFMYAACARNGDDFCAYGHGDPAGRAYAWGATTTTFSVPNGGAVACYSSQLCVVTNDNGHAFRWDGTEWRDEGVVSAA</sequence>
<feature type="chain" id="PRO_5047455340" evidence="1">
    <location>
        <begin position="38"/>
        <end position="1228"/>
    </location>
</feature>
<proteinExistence type="predicted"/>
<dbReference type="PANTHER" id="PTHR37494">
    <property type="entry name" value="HEMAGGLUTININ"/>
    <property type="match status" value="1"/>
</dbReference>
<dbReference type="EMBL" id="JAWSTH010000024">
    <property type="protein sequence ID" value="MDW5594909.1"/>
    <property type="molecule type" value="Genomic_DNA"/>
</dbReference>
<dbReference type="InterPro" id="IPR015919">
    <property type="entry name" value="Cadherin-like_sf"/>
</dbReference>
<feature type="signal peptide" evidence="1">
    <location>
        <begin position="1"/>
        <end position="37"/>
    </location>
</feature>
<dbReference type="RefSeq" id="WP_318597242.1">
    <property type="nucleotide sequence ID" value="NZ_JAWSTH010000024.1"/>
</dbReference>